<dbReference type="AlphaFoldDB" id="A0A8H4QYI8"/>
<dbReference type="InterPro" id="IPR040233">
    <property type="entry name" value="CCD97-like_C"/>
</dbReference>
<evidence type="ECO:0000256" key="1">
    <source>
        <dbReference type="SAM" id="Coils"/>
    </source>
</evidence>
<feature type="coiled-coil region" evidence="1">
    <location>
        <begin position="114"/>
        <end position="141"/>
    </location>
</feature>
<reference evidence="4 5" key="1">
    <citation type="submission" date="2019-12" db="EMBL/GenBank/DDBJ databases">
        <authorList>
            <person name="Floudas D."/>
            <person name="Bentzer J."/>
            <person name="Ahren D."/>
            <person name="Johansson T."/>
            <person name="Persson P."/>
            <person name="Tunlid A."/>
        </authorList>
    </citation>
    <scope>NUCLEOTIDE SEQUENCE [LARGE SCALE GENOMIC DNA]</scope>
    <source>
        <strain evidence="4 5">CBS 102.39</strain>
    </source>
</reference>
<sequence>MSAPVFDKAASLKYLGLPLDFEPSPDKHPIEFLTRYIAQLPPHILIHYNTVTTPKQRTTIPAIRNRRLQYTLQNPPELRFESARNTWPELWQGRERRGKEEGEDERAWAQRNFLQGTQQHVGKLANLLAEYEEEREAERIRELRRSRAPAQDEFVPEEDSDSDEEDEEDERATHEPPEEESPAQAKASFERLLRERFIYGLLDNIDYDKVDWDETLGVEHDREAEERWFEESDED</sequence>
<keyword evidence="1" id="KW-0175">Coiled coil</keyword>
<dbReference type="EMBL" id="JAACJL010000016">
    <property type="protein sequence ID" value="KAF4619531.1"/>
    <property type="molecule type" value="Genomic_DNA"/>
</dbReference>
<accession>A0A8H4QYI8</accession>
<evidence type="ECO:0000313" key="5">
    <source>
        <dbReference type="Proteomes" id="UP000521872"/>
    </source>
</evidence>
<organism evidence="4 5">
    <name type="scientific">Agrocybe pediades</name>
    <dbReference type="NCBI Taxonomy" id="84607"/>
    <lineage>
        <taxon>Eukaryota</taxon>
        <taxon>Fungi</taxon>
        <taxon>Dikarya</taxon>
        <taxon>Basidiomycota</taxon>
        <taxon>Agaricomycotina</taxon>
        <taxon>Agaricomycetes</taxon>
        <taxon>Agaricomycetidae</taxon>
        <taxon>Agaricales</taxon>
        <taxon>Agaricineae</taxon>
        <taxon>Strophariaceae</taxon>
        <taxon>Agrocybe</taxon>
    </lineage>
</organism>
<dbReference type="PANTHER" id="PTHR31840">
    <property type="entry name" value="COILED-COIL DOMAIN-CONTAINING PROTEIN 97"/>
    <property type="match status" value="1"/>
</dbReference>
<evidence type="ECO:0000259" key="3">
    <source>
        <dbReference type="Pfam" id="PF09747"/>
    </source>
</evidence>
<feature type="region of interest" description="Disordered" evidence="2">
    <location>
        <begin position="142"/>
        <end position="187"/>
    </location>
</feature>
<dbReference type="PANTHER" id="PTHR31840:SF1">
    <property type="entry name" value="COILED-COIL DOMAIN-CONTAINING PROTEIN 97"/>
    <property type="match status" value="1"/>
</dbReference>
<comment type="caution">
    <text evidence="4">The sequence shown here is derived from an EMBL/GenBank/DDBJ whole genome shotgun (WGS) entry which is preliminary data.</text>
</comment>
<name>A0A8H4QYI8_9AGAR</name>
<dbReference type="Pfam" id="PF09747">
    <property type="entry name" value="CCD97-like_C"/>
    <property type="match status" value="1"/>
</dbReference>
<evidence type="ECO:0000256" key="2">
    <source>
        <dbReference type="SAM" id="MobiDB-lite"/>
    </source>
</evidence>
<feature type="domain" description="CCD97-like C-terminal" evidence="3">
    <location>
        <begin position="116"/>
        <end position="231"/>
    </location>
</feature>
<dbReference type="Proteomes" id="UP000521872">
    <property type="component" value="Unassembled WGS sequence"/>
</dbReference>
<proteinExistence type="predicted"/>
<protein>
    <recommendedName>
        <fullName evidence="3">CCD97-like C-terminal domain-containing protein</fullName>
    </recommendedName>
</protein>
<evidence type="ECO:0000313" key="4">
    <source>
        <dbReference type="EMBL" id="KAF4619531.1"/>
    </source>
</evidence>
<keyword evidence="5" id="KW-1185">Reference proteome</keyword>
<gene>
    <name evidence="4" type="ORF">D9613_005257</name>
</gene>
<feature type="compositionally biased region" description="Acidic residues" evidence="2">
    <location>
        <begin position="154"/>
        <end position="170"/>
    </location>
</feature>
<dbReference type="InterPro" id="IPR018613">
    <property type="entry name" value="Ccdc97-like"/>
</dbReference>